<reference evidence="8" key="1">
    <citation type="submission" date="2021-02" db="EMBL/GenBank/DDBJ databases">
        <authorList>
            <person name="Dougan E. K."/>
            <person name="Rhodes N."/>
            <person name="Thang M."/>
            <person name="Chan C."/>
        </authorList>
    </citation>
    <scope>NUCLEOTIDE SEQUENCE</scope>
</reference>
<keyword evidence="5 7" id="KW-0472">Membrane</keyword>
<evidence type="ECO:0000256" key="1">
    <source>
        <dbReference type="ARBA" id="ARBA00004141"/>
    </source>
</evidence>
<feature type="transmembrane region" description="Helical" evidence="7">
    <location>
        <begin position="303"/>
        <end position="322"/>
    </location>
</feature>
<comment type="similarity">
    <text evidence="2">Belongs to the TAPT1 family.</text>
</comment>
<evidence type="ECO:0000256" key="2">
    <source>
        <dbReference type="ARBA" id="ARBA00008803"/>
    </source>
</evidence>
<evidence type="ECO:0000256" key="7">
    <source>
        <dbReference type="SAM" id="Phobius"/>
    </source>
</evidence>
<evidence type="ECO:0000313" key="9">
    <source>
        <dbReference type="Proteomes" id="UP000654075"/>
    </source>
</evidence>
<proteinExistence type="inferred from homology"/>
<name>A0A813F1I3_POLGL</name>
<evidence type="ECO:0000256" key="6">
    <source>
        <dbReference type="SAM" id="MobiDB-lite"/>
    </source>
</evidence>
<gene>
    <name evidence="8" type="ORF">PGLA1383_LOCUS24947</name>
</gene>
<feature type="region of interest" description="Disordered" evidence="6">
    <location>
        <begin position="524"/>
        <end position="547"/>
    </location>
</feature>
<dbReference type="GO" id="GO:0016740">
    <property type="term" value="F:transferase activity"/>
    <property type="evidence" value="ECO:0007669"/>
    <property type="project" value="InterPro"/>
</dbReference>
<feature type="transmembrane region" description="Helical" evidence="7">
    <location>
        <begin position="342"/>
        <end position="364"/>
    </location>
</feature>
<feature type="transmembrane region" description="Helical" evidence="7">
    <location>
        <begin position="376"/>
        <end position="398"/>
    </location>
</feature>
<evidence type="ECO:0000256" key="5">
    <source>
        <dbReference type="ARBA" id="ARBA00023136"/>
    </source>
</evidence>
<dbReference type="SUPFAM" id="SSF56399">
    <property type="entry name" value="ADP-ribosylation"/>
    <property type="match status" value="1"/>
</dbReference>
<accession>A0A813F1I3</accession>
<organism evidence="8 9">
    <name type="scientific">Polarella glacialis</name>
    <name type="common">Dinoflagellate</name>
    <dbReference type="NCBI Taxonomy" id="89957"/>
    <lineage>
        <taxon>Eukaryota</taxon>
        <taxon>Sar</taxon>
        <taxon>Alveolata</taxon>
        <taxon>Dinophyceae</taxon>
        <taxon>Suessiales</taxon>
        <taxon>Suessiaceae</taxon>
        <taxon>Polarella</taxon>
    </lineage>
</organism>
<protein>
    <recommendedName>
        <fullName evidence="10">2'-phosphotransferase</fullName>
    </recommendedName>
</protein>
<sequence>MVMHMPKQQQQQLFFRGVLPRAVLPEERRTASSSSSVRLKSRPASEPVLLDLDASGEKALARVLETSAAASAAAAAATVSALAAAASVREGGGEPELSFLSWLVDEVRSRPDEAQLPKVPRSHLEEVAKVPRQLEKLLLLGFVLCLDILLHELSFTPLQVVRALPRLVMGLWCRRRSSQRGAASPSRPQLGSSATPGAQPPLLSITEEGDFLRLSLLMLNVSLIMYCFDVSWMYHYIRGESFLKLYVLFNMLEMFERWCRSVGVDLFDLVMASARHPWYSLLPKYAATLAYCFVHSTMHLTRVLLLNVAINTSSSAVFLIIVTNNFGEIKSSVFKKYEQKSLFPIITSDIVERFYLLLDIIFVLTRLSVSTHRGTYTAFDIAFWLFLLVILELGTDWIKFCLIMKFSELPASIFEVYKEVLLADILLCRCVSIGGSGSEGKSGGAGTGVERLMALVATIVGYNLRSLGASLCPRSPDRYLDAARDNLPADAYSEWFMSVLGEEDYDWEAEENFCGIMAPLEKECRQAPSKSPTGGSRRGRSRSRRGERGLGRDLDRVIVALLRHDADLLRRSGEHGWVELATLRRRRKLKEVSPSELTALIDGSERLVTSQDGFAVAARNGHSVQGMFGPGEWLAPADVPEHLYHGCFERHRRSIMVEGLRGNRPVHLVDERFGKWKASYDLKVVVRARAAGHNGIRFRVNNNGVYLAEQSLAPVWIAGVERWSTHGGNRVRGSIVQSVREPGGRSGY</sequence>
<dbReference type="PANTHER" id="PTHR13317">
    <property type="entry name" value="TRANSMEMBRANE ANTERIOR POSTERIOR TRANSFORMATION PROTEIN 1 HOMOLOG"/>
    <property type="match status" value="1"/>
</dbReference>
<dbReference type="GO" id="GO:0005789">
    <property type="term" value="C:endoplasmic reticulum membrane"/>
    <property type="evidence" value="ECO:0007669"/>
    <property type="project" value="TreeGrafter"/>
</dbReference>
<dbReference type="Pfam" id="PF05346">
    <property type="entry name" value="DUF747"/>
    <property type="match status" value="1"/>
</dbReference>
<feature type="region of interest" description="Disordered" evidence="6">
    <location>
        <begin position="179"/>
        <end position="201"/>
    </location>
</feature>
<dbReference type="InterPro" id="IPR008010">
    <property type="entry name" value="Tatp1"/>
</dbReference>
<comment type="caution">
    <text evidence="8">The sequence shown here is derived from an EMBL/GenBank/DDBJ whole genome shotgun (WGS) entry which is preliminary data.</text>
</comment>
<dbReference type="PANTHER" id="PTHR13317:SF4">
    <property type="entry name" value="TRANSMEMBRANE ANTERIOR POSTERIOR TRANSFORMATION PROTEIN 1 HOMOLOG"/>
    <property type="match status" value="1"/>
</dbReference>
<dbReference type="Pfam" id="PF01885">
    <property type="entry name" value="PTS_2-RNA"/>
    <property type="match status" value="1"/>
</dbReference>
<keyword evidence="3 7" id="KW-0812">Transmembrane</keyword>
<feature type="compositionally biased region" description="Polar residues" evidence="6">
    <location>
        <begin position="186"/>
        <end position="196"/>
    </location>
</feature>
<comment type="subcellular location">
    <subcellularLocation>
        <location evidence="1">Membrane</location>
        <topology evidence="1">Multi-pass membrane protein</topology>
    </subcellularLocation>
</comment>
<dbReference type="Proteomes" id="UP000654075">
    <property type="component" value="Unassembled WGS sequence"/>
</dbReference>
<evidence type="ECO:0008006" key="10">
    <source>
        <dbReference type="Google" id="ProtNLM"/>
    </source>
</evidence>
<dbReference type="InterPro" id="IPR002745">
    <property type="entry name" value="Ptrans_KptA/Tpt1"/>
</dbReference>
<dbReference type="EMBL" id="CAJNNV010020201">
    <property type="protein sequence ID" value="CAE8606999.1"/>
    <property type="molecule type" value="Genomic_DNA"/>
</dbReference>
<keyword evidence="4 7" id="KW-1133">Transmembrane helix</keyword>
<dbReference type="AlphaFoldDB" id="A0A813F1I3"/>
<evidence type="ECO:0000256" key="3">
    <source>
        <dbReference type="ARBA" id="ARBA00022692"/>
    </source>
</evidence>
<keyword evidence="9" id="KW-1185">Reference proteome</keyword>
<evidence type="ECO:0000313" key="8">
    <source>
        <dbReference type="EMBL" id="CAE8606999.1"/>
    </source>
</evidence>
<dbReference type="OrthoDB" id="29023at2759"/>
<evidence type="ECO:0000256" key="4">
    <source>
        <dbReference type="ARBA" id="ARBA00022989"/>
    </source>
</evidence>